<accession>A0A4R7B6E7</accession>
<proteinExistence type="predicted"/>
<comment type="caution">
    <text evidence="1">The sequence shown here is derived from an EMBL/GenBank/DDBJ whole genome shotgun (WGS) entry which is preliminary data.</text>
</comment>
<dbReference type="EMBL" id="SNZP01000008">
    <property type="protein sequence ID" value="TDR78493.1"/>
    <property type="molecule type" value="Genomic_DNA"/>
</dbReference>
<dbReference type="AlphaFoldDB" id="A0A4R7B6E7"/>
<evidence type="ECO:0000313" key="1">
    <source>
        <dbReference type="EMBL" id="TDR78493.1"/>
    </source>
</evidence>
<dbReference type="Proteomes" id="UP000295611">
    <property type="component" value="Unassembled WGS sequence"/>
</dbReference>
<name>A0A4R7B6E7_9NEIS</name>
<gene>
    <name evidence="1" type="ORF">DFP86_108214</name>
</gene>
<evidence type="ECO:0000313" key="2">
    <source>
        <dbReference type="Proteomes" id="UP000295611"/>
    </source>
</evidence>
<sequence>MMKQYPHNARVKGSALLPNRFIFGDAIDEQGLEPCEYVVHTESPAFICRLVGNDETPFDGDDQEAFASAVLFDEADNVSIYVCNQGFRLFDFSFRDLVPTAGELQGICDDAMRIYLQLQEIYRERDADLPAREMRVFPIKPLPPGERAAAVANLKSLAQEACERPVSKLQLTGLVQQTMAGGDQAVLTEAQLGLLSMPPARELLLATARNCIAFPEVVRKDGSILSFELWAMPFAFSRAQGGAWWHFPMMERAEPVLADALELPPKATLWMSPTAFTIEMLNERACQDLVHLAPVMDLGCDYAPVNPEDARATYEAARQTKDPRLMLAFIPFLVERGTLSQEQARRHARKALDAVMPFVQDAVGAEMEYGEAELFAPLPWWEALAGGVGGINRKHLSLTLALAVAHGGRVSELRAEAEYQPEHQAYEVLLYRIGRDEAVARLPWLLVPDVAPDRARAWGDLSHCLAEAGIPLAERLSRLH</sequence>
<protein>
    <submittedName>
        <fullName evidence="1">Uncharacterized protein</fullName>
    </submittedName>
</protein>
<dbReference type="CDD" id="cd22214">
    <property type="entry name" value="AcrIIC2"/>
    <property type="match status" value="1"/>
</dbReference>
<organism evidence="1 2">
    <name type="scientific">Paludibacterium purpuratum</name>
    <dbReference type="NCBI Taxonomy" id="1144873"/>
    <lineage>
        <taxon>Bacteria</taxon>
        <taxon>Pseudomonadati</taxon>
        <taxon>Pseudomonadota</taxon>
        <taxon>Betaproteobacteria</taxon>
        <taxon>Neisseriales</taxon>
        <taxon>Chromobacteriaceae</taxon>
        <taxon>Paludibacterium</taxon>
    </lineage>
</organism>
<reference evidence="1 2" key="1">
    <citation type="submission" date="2019-03" db="EMBL/GenBank/DDBJ databases">
        <title>Genomic Encyclopedia of Type Strains, Phase III (KMG-III): the genomes of soil and plant-associated and newly described type strains.</title>
        <authorList>
            <person name="Whitman W."/>
        </authorList>
    </citation>
    <scope>NUCLEOTIDE SEQUENCE [LARGE SCALE GENOMIC DNA]</scope>
    <source>
        <strain evidence="1 2">CECT 8976</strain>
    </source>
</reference>
<keyword evidence="2" id="KW-1185">Reference proteome</keyword>